<sequence>MADRLFKPIKVGNSLLKNRVVMAPLTRFRADKDHNVSEFAKEYYEQRASVPGTLLITEATFVSGQAGGYPNIPGIWSEAQVAGWKEVVDAVHKKGSFIYLQLWGLGRVAQEKVLQEEGGWKVRSASAIAVPAEQTSTGKAGTTPDAMTEDEIHQFIKDYAHGASNAIKAGFDGVEIHGANGYLIDQFWQDVSNQRTDSWGGSIEKRAKFGLEVTKAIIHAVGDSKKVGIRLSPYVEFQGMGMGDRTIDNFTYITKELLKLDLAYIHFIESRISGSAADGVYRTAEDGTVELDPFIKVVGTEVPIIIAGGYTPEKARKVVGDMYTSDNILIGFGRSFISTPDLPFRIQHNIELNPYERKTFYTQGEGGYTDYPFSKEFLAAQASSRL</sequence>
<protein>
    <recommendedName>
        <fullName evidence="1">NADH:flavin oxidoreductase/NADH oxidase N-terminal domain-containing protein</fullName>
    </recommendedName>
</protein>
<accession>A0ABR0E395</accession>
<dbReference type="Pfam" id="PF00724">
    <property type="entry name" value="Oxidored_FMN"/>
    <property type="match status" value="1"/>
</dbReference>
<proteinExistence type="predicted"/>
<reference evidence="2 3" key="1">
    <citation type="journal article" date="2023" name="G3 (Bethesda)">
        <title>A chromosome-level genome assembly of Zasmidium syzygii isolated from banana leaves.</title>
        <authorList>
            <person name="van Westerhoven A.C."/>
            <person name="Mehrabi R."/>
            <person name="Talebi R."/>
            <person name="Steentjes M.B.F."/>
            <person name="Corcolon B."/>
            <person name="Chong P.A."/>
            <person name="Kema G.H.J."/>
            <person name="Seidl M.F."/>
        </authorList>
    </citation>
    <scope>NUCLEOTIDE SEQUENCE [LARGE SCALE GENOMIC DNA]</scope>
    <source>
        <strain evidence="2 3">P124</strain>
    </source>
</reference>
<dbReference type="Proteomes" id="UP001305779">
    <property type="component" value="Unassembled WGS sequence"/>
</dbReference>
<dbReference type="PANTHER" id="PTHR22893">
    <property type="entry name" value="NADH OXIDOREDUCTASE-RELATED"/>
    <property type="match status" value="1"/>
</dbReference>
<feature type="domain" description="NADH:flavin oxidoreductase/NADH oxidase N-terminal" evidence="1">
    <location>
        <begin position="5"/>
        <end position="353"/>
    </location>
</feature>
<dbReference type="CDD" id="cd02933">
    <property type="entry name" value="OYE_like_FMN"/>
    <property type="match status" value="1"/>
</dbReference>
<organism evidence="2 3">
    <name type="scientific">Zasmidium cellare</name>
    <name type="common">Wine cellar mold</name>
    <name type="synonym">Racodium cellare</name>
    <dbReference type="NCBI Taxonomy" id="395010"/>
    <lineage>
        <taxon>Eukaryota</taxon>
        <taxon>Fungi</taxon>
        <taxon>Dikarya</taxon>
        <taxon>Ascomycota</taxon>
        <taxon>Pezizomycotina</taxon>
        <taxon>Dothideomycetes</taxon>
        <taxon>Dothideomycetidae</taxon>
        <taxon>Mycosphaerellales</taxon>
        <taxon>Mycosphaerellaceae</taxon>
        <taxon>Zasmidium</taxon>
    </lineage>
</organism>
<keyword evidence="3" id="KW-1185">Reference proteome</keyword>
<evidence type="ECO:0000313" key="3">
    <source>
        <dbReference type="Proteomes" id="UP001305779"/>
    </source>
</evidence>
<evidence type="ECO:0000259" key="1">
    <source>
        <dbReference type="Pfam" id="PF00724"/>
    </source>
</evidence>
<dbReference type="Gene3D" id="3.20.20.70">
    <property type="entry name" value="Aldolase class I"/>
    <property type="match status" value="1"/>
</dbReference>
<name>A0ABR0E395_ZASCE</name>
<dbReference type="SUPFAM" id="SSF51395">
    <property type="entry name" value="FMN-linked oxidoreductases"/>
    <property type="match status" value="1"/>
</dbReference>
<dbReference type="InterPro" id="IPR045247">
    <property type="entry name" value="Oye-like"/>
</dbReference>
<dbReference type="InterPro" id="IPR001155">
    <property type="entry name" value="OxRdtase_FMN_N"/>
</dbReference>
<comment type="caution">
    <text evidence="2">The sequence shown here is derived from an EMBL/GenBank/DDBJ whole genome shotgun (WGS) entry which is preliminary data.</text>
</comment>
<gene>
    <name evidence="2" type="ORF">PRZ48_013138</name>
</gene>
<dbReference type="PANTHER" id="PTHR22893:SF91">
    <property type="entry name" value="NADPH DEHYDROGENASE 2-RELATED"/>
    <property type="match status" value="1"/>
</dbReference>
<dbReference type="EMBL" id="JAXOVC010000011">
    <property type="protein sequence ID" value="KAK4495870.1"/>
    <property type="molecule type" value="Genomic_DNA"/>
</dbReference>
<dbReference type="InterPro" id="IPR013785">
    <property type="entry name" value="Aldolase_TIM"/>
</dbReference>
<evidence type="ECO:0000313" key="2">
    <source>
        <dbReference type="EMBL" id="KAK4495870.1"/>
    </source>
</evidence>